<comment type="caution">
    <text evidence="3">The sequence shown here is derived from an EMBL/GenBank/DDBJ whole genome shotgun (WGS) entry which is preliminary data.</text>
</comment>
<accession>A0ABW5NHA1</accession>
<evidence type="ECO:0000256" key="1">
    <source>
        <dbReference type="SAM" id="MobiDB-lite"/>
    </source>
</evidence>
<keyword evidence="4" id="KW-1185">Reference proteome</keyword>
<name>A0ABW5NHA1_9SPHI</name>
<evidence type="ECO:0000313" key="4">
    <source>
        <dbReference type="Proteomes" id="UP001597393"/>
    </source>
</evidence>
<feature type="transmembrane region" description="Helical" evidence="2">
    <location>
        <begin position="32"/>
        <end position="55"/>
    </location>
</feature>
<feature type="transmembrane region" description="Helical" evidence="2">
    <location>
        <begin position="5"/>
        <end position="26"/>
    </location>
</feature>
<dbReference type="EMBL" id="JBHUMA010000004">
    <property type="protein sequence ID" value="MFD2598486.1"/>
    <property type="molecule type" value="Genomic_DNA"/>
</dbReference>
<gene>
    <name evidence="3" type="ORF">ACFSQ3_05925</name>
</gene>
<proteinExistence type="predicted"/>
<dbReference type="InterPro" id="IPR045938">
    <property type="entry name" value="DUF6358"/>
</dbReference>
<protein>
    <submittedName>
        <fullName evidence="3">DUF6358 family protein</fullName>
    </submittedName>
</protein>
<feature type="region of interest" description="Disordered" evidence="1">
    <location>
        <begin position="70"/>
        <end position="90"/>
    </location>
</feature>
<keyword evidence="2" id="KW-1133">Transmembrane helix</keyword>
<keyword evidence="2" id="KW-0812">Transmembrane</keyword>
<reference evidence="4" key="1">
    <citation type="journal article" date="2019" name="Int. J. Syst. Evol. Microbiol.">
        <title>The Global Catalogue of Microorganisms (GCM) 10K type strain sequencing project: providing services to taxonomists for standard genome sequencing and annotation.</title>
        <authorList>
            <consortium name="The Broad Institute Genomics Platform"/>
            <consortium name="The Broad Institute Genome Sequencing Center for Infectious Disease"/>
            <person name="Wu L."/>
            <person name="Ma J."/>
        </authorList>
    </citation>
    <scope>NUCLEOTIDE SEQUENCE [LARGE SCALE GENOMIC DNA]</scope>
    <source>
        <strain evidence="4">KCTC 42248</strain>
    </source>
</reference>
<sequence length="90" mass="10187">MTKKVILNVVLNLGIILLIMSGVAAYQSGHMLFLGLSIALLVVLIYLKMVLLKFVKRDVQEKYGKTTLREHRDLSKSKSSGSKTKKQRKR</sequence>
<evidence type="ECO:0000256" key="2">
    <source>
        <dbReference type="SAM" id="Phobius"/>
    </source>
</evidence>
<dbReference type="Proteomes" id="UP001597393">
    <property type="component" value="Unassembled WGS sequence"/>
</dbReference>
<organism evidence="3 4">
    <name type="scientific">Sphingobacterium corticis</name>
    <dbReference type="NCBI Taxonomy" id="1812823"/>
    <lineage>
        <taxon>Bacteria</taxon>
        <taxon>Pseudomonadati</taxon>
        <taxon>Bacteroidota</taxon>
        <taxon>Sphingobacteriia</taxon>
        <taxon>Sphingobacteriales</taxon>
        <taxon>Sphingobacteriaceae</taxon>
        <taxon>Sphingobacterium</taxon>
    </lineage>
</organism>
<keyword evidence="2" id="KW-0472">Membrane</keyword>
<dbReference type="Pfam" id="PF19885">
    <property type="entry name" value="DUF6358"/>
    <property type="match status" value="1"/>
</dbReference>
<dbReference type="RefSeq" id="WP_380868406.1">
    <property type="nucleotide sequence ID" value="NZ_JBHUMA010000004.1"/>
</dbReference>
<evidence type="ECO:0000313" key="3">
    <source>
        <dbReference type="EMBL" id="MFD2598486.1"/>
    </source>
</evidence>